<proteinExistence type="predicted"/>
<dbReference type="OrthoDB" id="5186830at2"/>
<sequence length="161" mass="17262">MATPAHSGMTLEDADRIAARYHLGQADKSGMPYIRHPRAVAASVAAAGGSTAQQVAAVLHDVVEDTEATLEKLADLGVPDEALVLVDAMTKRDGESHEDYLDRLASVPGAILIKRCDIAHNTSPERMAKLPPRLRGRLTAKYERALRRLDALESGRSGAVD</sequence>
<dbReference type="PANTHER" id="PTHR46246:SF1">
    <property type="entry name" value="GUANOSINE-3',5'-BIS(DIPHOSPHATE) 3'-PYROPHOSPHOHYDROLASE MESH1"/>
    <property type="match status" value="1"/>
</dbReference>
<dbReference type="Pfam" id="PF13328">
    <property type="entry name" value="HD_4"/>
    <property type="match status" value="1"/>
</dbReference>
<comment type="caution">
    <text evidence="1">The sequence shown here is derived from an EMBL/GenBank/DDBJ whole genome shotgun (WGS) entry which is preliminary data.</text>
</comment>
<dbReference type="GO" id="GO:0008893">
    <property type="term" value="F:guanosine-3',5'-bis(diphosphate) 3'-diphosphatase activity"/>
    <property type="evidence" value="ECO:0007669"/>
    <property type="project" value="TreeGrafter"/>
</dbReference>
<dbReference type="Gene3D" id="1.10.3210.10">
    <property type="entry name" value="Hypothetical protein af1432"/>
    <property type="match status" value="1"/>
</dbReference>
<dbReference type="RefSeq" id="WP_147135642.1">
    <property type="nucleotide sequence ID" value="NZ_BAABIJ010000001.1"/>
</dbReference>
<evidence type="ECO:0000313" key="1">
    <source>
        <dbReference type="EMBL" id="TWJ15998.1"/>
    </source>
</evidence>
<keyword evidence="2" id="KW-1185">Reference proteome</keyword>
<dbReference type="SUPFAM" id="SSF109604">
    <property type="entry name" value="HD-domain/PDEase-like"/>
    <property type="match status" value="1"/>
</dbReference>
<dbReference type="PANTHER" id="PTHR46246">
    <property type="entry name" value="GUANOSINE-3',5'-BIS(DIPHOSPHATE) 3'-PYROPHOSPHOHYDROLASE MESH1"/>
    <property type="match status" value="1"/>
</dbReference>
<name>A0A562VDR2_9ACTN</name>
<dbReference type="Proteomes" id="UP000321617">
    <property type="component" value="Unassembled WGS sequence"/>
</dbReference>
<accession>A0A562VDR2</accession>
<organism evidence="1 2">
    <name type="scientific">Stackebrandtia albiflava</name>
    <dbReference type="NCBI Taxonomy" id="406432"/>
    <lineage>
        <taxon>Bacteria</taxon>
        <taxon>Bacillati</taxon>
        <taxon>Actinomycetota</taxon>
        <taxon>Actinomycetes</taxon>
        <taxon>Glycomycetales</taxon>
        <taxon>Glycomycetaceae</taxon>
        <taxon>Stackebrandtia</taxon>
    </lineage>
</organism>
<dbReference type="EMBL" id="VLLL01000005">
    <property type="protein sequence ID" value="TWJ15998.1"/>
    <property type="molecule type" value="Genomic_DNA"/>
</dbReference>
<reference evidence="1 2" key="1">
    <citation type="journal article" date="2013" name="Stand. Genomic Sci.">
        <title>Genomic Encyclopedia of Type Strains, Phase I: The one thousand microbial genomes (KMG-I) project.</title>
        <authorList>
            <person name="Kyrpides N.C."/>
            <person name="Woyke T."/>
            <person name="Eisen J.A."/>
            <person name="Garrity G."/>
            <person name="Lilburn T.G."/>
            <person name="Beck B.J."/>
            <person name="Whitman W.B."/>
            <person name="Hugenholtz P."/>
            <person name="Klenk H.P."/>
        </authorList>
    </citation>
    <scope>NUCLEOTIDE SEQUENCE [LARGE SCALE GENOMIC DNA]</scope>
    <source>
        <strain evidence="1 2">DSM 45044</strain>
    </source>
</reference>
<evidence type="ECO:0000313" key="2">
    <source>
        <dbReference type="Proteomes" id="UP000321617"/>
    </source>
</evidence>
<dbReference type="AlphaFoldDB" id="A0A562VDR2"/>
<gene>
    <name evidence="1" type="ORF">LX16_1718</name>
</gene>
<protein>
    <submittedName>
        <fullName evidence="1">HD domain-containing protein</fullName>
    </submittedName>
</protein>
<dbReference type="InterPro" id="IPR052194">
    <property type="entry name" value="MESH1"/>
</dbReference>